<evidence type="ECO:0000256" key="6">
    <source>
        <dbReference type="ARBA" id="ARBA00022840"/>
    </source>
</evidence>
<dbReference type="InterPro" id="IPR000719">
    <property type="entry name" value="Prot_kinase_dom"/>
</dbReference>
<dbReference type="Gene3D" id="3.30.200.20">
    <property type="entry name" value="Phosphorylase Kinase, domain 1"/>
    <property type="match status" value="1"/>
</dbReference>
<feature type="domain" description="PASTA" evidence="12">
    <location>
        <begin position="669"/>
        <end position="736"/>
    </location>
</feature>
<keyword evidence="2" id="KW-0723">Serine/threonine-protein kinase</keyword>
<proteinExistence type="predicted"/>
<protein>
    <recommendedName>
        <fullName evidence="1">non-specific serine/threonine protein kinase</fullName>
        <ecNumber evidence="1">2.7.11.1</ecNumber>
    </recommendedName>
</protein>
<keyword evidence="6" id="KW-0067">ATP-binding</keyword>
<feature type="domain" description="PASTA" evidence="12">
    <location>
        <begin position="603"/>
        <end position="668"/>
    </location>
</feature>
<dbReference type="PANTHER" id="PTHR43289">
    <property type="entry name" value="MITOGEN-ACTIVATED PROTEIN KINASE KINASE KINASE 20-RELATED"/>
    <property type="match status" value="1"/>
</dbReference>
<feature type="region of interest" description="Disordered" evidence="9">
    <location>
        <begin position="42"/>
        <end position="113"/>
    </location>
</feature>
<evidence type="ECO:0000256" key="9">
    <source>
        <dbReference type="SAM" id="MobiDB-lite"/>
    </source>
</evidence>
<keyword evidence="14" id="KW-1185">Reference proteome</keyword>
<dbReference type="EMBL" id="CP046172">
    <property type="protein sequence ID" value="QIS10903.1"/>
    <property type="molecule type" value="Genomic_DNA"/>
</dbReference>
<comment type="catalytic activity">
    <reaction evidence="8">
        <text>L-seryl-[protein] + ATP = O-phospho-L-seryl-[protein] + ADP + H(+)</text>
        <dbReference type="Rhea" id="RHEA:17989"/>
        <dbReference type="Rhea" id="RHEA-COMP:9863"/>
        <dbReference type="Rhea" id="RHEA-COMP:11604"/>
        <dbReference type="ChEBI" id="CHEBI:15378"/>
        <dbReference type="ChEBI" id="CHEBI:29999"/>
        <dbReference type="ChEBI" id="CHEBI:30616"/>
        <dbReference type="ChEBI" id="CHEBI:83421"/>
        <dbReference type="ChEBI" id="CHEBI:456216"/>
        <dbReference type="EC" id="2.7.11.1"/>
    </reaction>
</comment>
<dbReference type="InterPro" id="IPR005543">
    <property type="entry name" value="PASTA_dom"/>
</dbReference>
<feature type="domain" description="PASTA" evidence="12">
    <location>
        <begin position="737"/>
        <end position="798"/>
    </location>
</feature>
<evidence type="ECO:0000256" key="10">
    <source>
        <dbReference type="SAM" id="Phobius"/>
    </source>
</evidence>
<gene>
    <name evidence="13" type="primary">pknB</name>
    <name evidence="13" type="ORF">F5544_15095</name>
</gene>
<evidence type="ECO:0000256" key="8">
    <source>
        <dbReference type="ARBA" id="ARBA00048679"/>
    </source>
</evidence>
<evidence type="ECO:0000256" key="1">
    <source>
        <dbReference type="ARBA" id="ARBA00012513"/>
    </source>
</evidence>
<dbReference type="PROSITE" id="PS50011">
    <property type="entry name" value="PROTEIN_KINASE_DOM"/>
    <property type="match status" value="1"/>
</dbReference>
<dbReference type="NCBIfam" id="NF033483">
    <property type="entry name" value="PknB_PASTA_kin"/>
    <property type="match status" value="1"/>
</dbReference>
<dbReference type="GO" id="GO:0005524">
    <property type="term" value="F:ATP binding"/>
    <property type="evidence" value="ECO:0007669"/>
    <property type="project" value="UniProtKB-KW"/>
</dbReference>
<accession>A0A6G9YD16</accession>
<dbReference type="Gene3D" id="3.30.10.20">
    <property type="match status" value="4"/>
</dbReference>
<dbReference type="Gene3D" id="1.10.510.10">
    <property type="entry name" value="Transferase(Phosphotransferase) domain 1"/>
    <property type="match status" value="1"/>
</dbReference>
<evidence type="ECO:0000259" key="11">
    <source>
        <dbReference type="PROSITE" id="PS50011"/>
    </source>
</evidence>
<keyword evidence="4" id="KW-0547">Nucleotide-binding</keyword>
<dbReference type="GO" id="GO:0045717">
    <property type="term" value="P:negative regulation of fatty acid biosynthetic process"/>
    <property type="evidence" value="ECO:0007669"/>
    <property type="project" value="UniProtKB-ARBA"/>
</dbReference>
<dbReference type="Pfam" id="PF00069">
    <property type="entry name" value="Pkinase"/>
    <property type="match status" value="1"/>
</dbReference>
<dbReference type="PROSITE" id="PS00108">
    <property type="entry name" value="PROTEIN_KINASE_ST"/>
    <property type="match status" value="1"/>
</dbReference>
<dbReference type="Proteomes" id="UP000503540">
    <property type="component" value="Chromosome"/>
</dbReference>
<dbReference type="EC" id="2.7.11.1" evidence="1"/>
<dbReference type="AlphaFoldDB" id="A0A6G9YD16"/>
<dbReference type="CDD" id="cd06577">
    <property type="entry name" value="PASTA_pknB"/>
    <property type="match status" value="4"/>
</dbReference>
<sequence length="798" mass="85591">MVAQHLMHPGHHDPELVGHVRQRQQLHRLRKDIITAGKCTHRDNGRRLRAARRETPLTYPSNETRPGRARLSSAVRGRLAADQPKRMRRRRESRLVGREPQGAADTPSRQARPSNTVTIVGAARGGRSLVARAARGENFVKTGGHQLIGQMLEGRYRIDAPIARGGMSMVFRGVDTRLDRPVAIKVMDPKFAGDPQFLSRFEFEARAVARLKHPSLVAVYDQGIDGDYPFLIMELVEGGTLRELLRERGPMPPHAVHAVAEPVLAAIGVAHDAGLVHRDVKPENVLISDAGEVKIADFGLVRAVAASTTTSASVILGTAAYLSPEQVTSGTADARSDVYSFGILIFELLTGRVPFSGDNSLSVAYQRIENDVPSPSRFIAGVPPEFDELVAKATAREPAHRYADANEMAAALRSIATTLNLPVYRVPAPQDSAEHLSASYRAVAPAPPRPAPEPYTPSSTQHTRVVTAPRPRIDYEPDEYRDDYPPEDYAPPQSLRQQPYNGFDDRRRSRRTTWIWIAVVAIVTLIVGVGGWWVGVGRYAAVPPVAGLDTDHAVAALKNAGFSTEIRQKASDTIPVGGVVGSDPSAGSKLTKGSTVAVLVSSGKPKVPDVKPGDDISKVNQLIRDAGLIPVDGGEISNPAPKGTLAKVDPGADTVLPANAQVKVYRSKGSQPVKVPNVRNKPTAEATKILTDAGIIIRETKSQFDRNVDADAAIGTQPAAGTTIQTGDQVVLLVSNALKMPDVRSLSVSAARTKLEALGLDVDVRQFAPLDSSVVVSQTPAVGASVEPGDTVTIIALP</sequence>
<dbReference type="InterPro" id="IPR008271">
    <property type="entry name" value="Ser/Thr_kinase_AS"/>
</dbReference>
<feature type="compositionally biased region" description="Pro residues" evidence="9">
    <location>
        <begin position="445"/>
        <end position="455"/>
    </location>
</feature>
<name>A0A6G9YD16_9NOCA</name>
<keyword evidence="10" id="KW-1133">Transmembrane helix</keyword>
<feature type="region of interest" description="Disordered" evidence="9">
    <location>
        <begin position="439"/>
        <end position="504"/>
    </location>
</feature>
<dbReference type="CDD" id="cd14014">
    <property type="entry name" value="STKc_PknB_like"/>
    <property type="match status" value="1"/>
</dbReference>
<evidence type="ECO:0000256" key="7">
    <source>
        <dbReference type="ARBA" id="ARBA00047899"/>
    </source>
</evidence>
<keyword evidence="5 13" id="KW-0418">Kinase</keyword>
<dbReference type="SUPFAM" id="SSF56112">
    <property type="entry name" value="Protein kinase-like (PK-like)"/>
    <property type="match status" value="1"/>
</dbReference>
<feature type="domain" description="Protein kinase" evidence="11">
    <location>
        <begin position="156"/>
        <end position="419"/>
    </location>
</feature>
<evidence type="ECO:0000256" key="5">
    <source>
        <dbReference type="ARBA" id="ARBA00022777"/>
    </source>
</evidence>
<reference evidence="13 14" key="1">
    <citation type="journal article" date="2019" name="ACS Chem. Biol.">
        <title>Identification and Mobilization of a Cryptic Antibiotic Biosynthesis Gene Locus from a Human-Pathogenic Nocardia Isolate.</title>
        <authorList>
            <person name="Herisse M."/>
            <person name="Ishida K."/>
            <person name="Porter J.L."/>
            <person name="Howden B."/>
            <person name="Hertweck C."/>
            <person name="Stinear T.P."/>
            <person name="Pidot S.J."/>
        </authorList>
    </citation>
    <scope>NUCLEOTIDE SEQUENCE [LARGE SCALE GENOMIC DNA]</scope>
    <source>
        <strain evidence="13 14">AUSMDU00012717</strain>
    </source>
</reference>
<comment type="catalytic activity">
    <reaction evidence="7">
        <text>L-threonyl-[protein] + ATP = O-phospho-L-threonyl-[protein] + ADP + H(+)</text>
        <dbReference type="Rhea" id="RHEA:46608"/>
        <dbReference type="Rhea" id="RHEA-COMP:11060"/>
        <dbReference type="Rhea" id="RHEA-COMP:11605"/>
        <dbReference type="ChEBI" id="CHEBI:15378"/>
        <dbReference type="ChEBI" id="CHEBI:30013"/>
        <dbReference type="ChEBI" id="CHEBI:30616"/>
        <dbReference type="ChEBI" id="CHEBI:61977"/>
        <dbReference type="ChEBI" id="CHEBI:456216"/>
        <dbReference type="EC" id="2.7.11.1"/>
    </reaction>
</comment>
<dbReference type="FunFam" id="1.10.510.10:FF:000021">
    <property type="entry name" value="Serine/threonine protein kinase"/>
    <property type="match status" value="1"/>
</dbReference>
<keyword evidence="10" id="KW-0472">Membrane</keyword>
<dbReference type="GO" id="GO:0004674">
    <property type="term" value="F:protein serine/threonine kinase activity"/>
    <property type="evidence" value="ECO:0007669"/>
    <property type="project" value="UniProtKB-KW"/>
</dbReference>
<keyword evidence="3" id="KW-0808">Transferase</keyword>
<dbReference type="FunFam" id="3.30.200.20:FF:000035">
    <property type="entry name" value="Serine/threonine protein kinase Stk1"/>
    <property type="match status" value="1"/>
</dbReference>
<dbReference type="SMART" id="SM00740">
    <property type="entry name" value="PASTA"/>
    <property type="match status" value="4"/>
</dbReference>
<dbReference type="SMART" id="SM00220">
    <property type="entry name" value="S_TKc"/>
    <property type="match status" value="1"/>
</dbReference>
<evidence type="ECO:0000313" key="13">
    <source>
        <dbReference type="EMBL" id="QIS10903.1"/>
    </source>
</evidence>
<evidence type="ECO:0000259" key="12">
    <source>
        <dbReference type="PROSITE" id="PS51178"/>
    </source>
</evidence>
<dbReference type="PROSITE" id="PS51178">
    <property type="entry name" value="PASTA"/>
    <property type="match status" value="4"/>
</dbReference>
<evidence type="ECO:0000256" key="2">
    <source>
        <dbReference type="ARBA" id="ARBA00022527"/>
    </source>
</evidence>
<dbReference type="PANTHER" id="PTHR43289:SF34">
    <property type="entry name" value="SERINE_THREONINE-PROTEIN KINASE YBDM-RELATED"/>
    <property type="match status" value="1"/>
</dbReference>
<feature type="domain" description="PASTA" evidence="12">
    <location>
        <begin position="536"/>
        <end position="602"/>
    </location>
</feature>
<dbReference type="Pfam" id="PF03793">
    <property type="entry name" value="PASTA"/>
    <property type="match status" value="4"/>
</dbReference>
<feature type="compositionally biased region" description="Basic and acidic residues" evidence="9">
    <location>
        <begin position="42"/>
        <end position="55"/>
    </location>
</feature>
<evidence type="ECO:0000313" key="14">
    <source>
        <dbReference type="Proteomes" id="UP000503540"/>
    </source>
</evidence>
<dbReference type="KEGG" id="nah:F5544_15095"/>
<evidence type="ECO:0000256" key="3">
    <source>
        <dbReference type="ARBA" id="ARBA00022679"/>
    </source>
</evidence>
<dbReference type="InterPro" id="IPR011009">
    <property type="entry name" value="Kinase-like_dom_sf"/>
</dbReference>
<evidence type="ECO:0000256" key="4">
    <source>
        <dbReference type="ARBA" id="ARBA00022741"/>
    </source>
</evidence>
<feature type="transmembrane region" description="Helical" evidence="10">
    <location>
        <begin position="514"/>
        <end position="534"/>
    </location>
</feature>
<keyword evidence="10" id="KW-0812">Transmembrane</keyword>
<organism evidence="13 14">
    <name type="scientific">Nocardia arthritidis</name>
    <dbReference type="NCBI Taxonomy" id="228602"/>
    <lineage>
        <taxon>Bacteria</taxon>
        <taxon>Bacillati</taxon>
        <taxon>Actinomycetota</taxon>
        <taxon>Actinomycetes</taxon>
        <taxon>Mycobacteriales</taxon>
        <taxon>Nocardiaceae</taxon>
        <taxon>Nocardia</taxon>
    </lineage>
</organism>